<evidence type="ECO:0000313" key="2">
    <source>
        <dbReference type="Proteomes" id="UP000639643"/>
    </source>
</evidence>
<sequence length="12" mass="1340">YGLQKAEAGEKF</sequence>
<dbReference type="EMBL" id="WIGM01000692">
    <property type="protein sequence ID" value="KAF6815769.1"/>
    <property type="molecule type" value="Genomic_DNA"/>
</dbReference>
<feature type="non-terminal residue" evidence="1">
    <location>
        <position position="1"/>
    </location>
</feature>
<evidence type="ECO:0000313" key="1">
    <source>
        <dbReference type="EMBL" id="KAF6815769.1"/>
    </source>
</evidence>
<dbReference type="Proteomes" id="UP000639643">
    <property type="component" value="Unassembled WGS sequence"/>
</dbReference>
<protein>
    <submittedName>
        <fullName evidence="1">Uncharacterized protein</fullName>
    </submittedName>
</protein>
<reference evidence="1" key="1">
    <citation type="journal article" date="2020" name="Phytopathology">
        <title>Genome Sequence Resources of Colletotrichum truncatum, C. plurivorum, C. musicola, and C. sojae: Four Species Pathogenic to Soybean (Glycine max).</title>
        <authorList>
            <person name="Rogerio F."/>
            <person name="Boufleur T.R."/>
            <person name="Ciampi-Guillardi M."/>
            <person name="Sukno S.A."/>
            <person name="Thon M.R."/>
            <person name="Massola Junior N.S."/>
            <person name="Baroncelli R."/>
        </authorList>
    </citation>
    <scope>NUCLEOTIDE SEQUENCE</scope>
    <source>
        <strain evidence="1">LFN0074</strain>
    </source>
</reference>
<name>A0A8H6JM56_9PEZI</name>
<gene>
    <name evidence="1" type="ORF">CMUS01_12377</name>
</gene>
<organism evidence="1 2">
    <name type="scientific">Colletotrichum musicola</name>
    <dbReference type="NCBI Taxonomy" id="2175873"/>
    <lineage>
        <taxon>Eukaryota</taxon>
        <taxon>Fungi</taxon>
        <taxon>Dikarya</taxon>
        <taxon>Ascomycota</taxon>
        <taxon>Pezizomycotina</taxon>
        <taxon>Sordariomycetes</taxon>
        <taxon>Hypocreomycetidae</taxon>
        <taxon>Glomerellales</taxon>
        <taxon>Glomerellaceae</taxon>
        <taxon>Colletotrichum</taxon>
        <taxon>Colletotrichum orchidearum species complex</taxon>
    </lineage>
</organism>
<proteinExistence type="predicted"/>
<keyword evidence="2" id="KW-1185">Reference proteome</keyword>
<accession>A0A8H6JM56</accession>
<comment type="caution">
    <text evidence="1">The sequence shown here is derived from an EMBL/GenBank/DDBJ whole genome shotgun (WGS) entry which is preliminary data.</text>
</comment>